<proteinExistence type="predicted"/>
<evidence type="ECO:0000256" key="2">
    <source>
        <dbReference type="SAM" id="Phobius"/>
    </source>
</evidence>
<keyword evidence="2" id="KW-0812">Transmembrane</keyword>
<evidence type="ECO:0000256" key="1">
    <source>
        <dbReference type="SAM" id="MobiDB-lite"/>
    </source>
</evidence>
<feature type="transmembrane region" description="Helical" evidence="2">
    <location>
        <begin position="6"/>
        <end position="26"/>
    </location>
</feature>
<evidence type="ECO:0000313" key="4">
    <source>
        <dbReference type="Proteomes" id="UP000600365"/>
    </source>
</evidence>
<dbReference type="Proteomes" id="UP000600365">
    <property type="component" value="Unassembled WGS sequence"/>
</dbReference>
<keyword evidence="4" id="KW-1185">Reference proteome</keyword>
<organism evidence="3 4">
    <name type="scientific">Streptomyces albiflavescens</name>
    <dbReference type="NCBI Taxonomy" id="1623582"/>
    <lineage>
        <taxon>Bacteria</taxon>
        <taxon>Bacillati</taxon>
        <taxon>Actinomycetota</taxon>
        <taxon>Actinomycetes</taxon>
        <taxon>Kitasatosporales</taxon>
        <taxon>Streptomycetaceae</taxon>
        <taxon>Streptomyces</taxon>
    </lineage>
</organism>
<accession>A0A917XYF5</accession>
<feature type="compositionally biased region" description="Basic and acidic residues" evidence="1">
    <location>
        <begin position="186"/>
        <end position="199"/>
    </location>
</feature>
<keyword evidence="2" id="KW-1133">Transmembrane helix</keyword>
<dbReference type="EMBL" id="BMMM01000002">
    <property type="protein sequence ID" value="GGN56966.1"/>
    <property type="molecule type" value="Genomic_DNA"/>
</dbReference>
<feature type="region of interest" description="Disordered" evidence="1">
    <location>
        <begin position="186"/>
        <end position="229"/>
    </location>
</feature>
<sequence>MSTGVIIALIVIVAAVVVAATPTLLARRPQGGRSLRRRFGPEYDRTVARHDGDAKAAERDLAERVKRHGELRERPLEPAAREQYAARWTAAQERFVDSPREAVAEADRLLGELAGARGFPEGGRYEEQVAALSVHHGHHVHGYRRVHRVAQARTDGAPQGPAGTEEMREAMIEARALFEDLVTPVREDDTPRHRADHAAKPATRPEGSASDGRGGHLPWAFTRRHAKGS</sequence>
<name>A0A917XYF5_9ACTN</name>
<protein>
    <recommendedName>
        <fullName evidence="5">Secreted protein</fullName>
    </recommendedName>
</protein>
<evidence type="ECO:0008006" key="5">
    <source>
        <dbReference type="Google" id="ProtNLM"/>
    </source>
</evidence>
<comment type="caution">
    <text evidence="3">The sequence shown here is derived from an EMBL/GenBank/DDBJ whole genome shotgun (WGS) entry which is preliminary data.</text>
</comment>
<gene>
    <name evidence="3" type="ORF">GCM10011579_018750</name>
</gene>
<reference evidence="3 4" key="1">
    <citation type="journal article" date="2014" name="Int. J. Syst. Evol. Microbiol.">
        <title>Complete genome sequence of Corynebacterium casei LMG S-19264T (=DSM 44701T), isolated from a smear-ripened cheese.</title>
        <authorList>
            <consortium name="US DOE Joint Genome Institute (JGI-PGF)"/>
            <person name="Walter F."/>
            <person name="Albersmeier A."/>
            <person name="Kalinowski J."/>
            <person name="Ruckert C."/>
        </authorList>
    </citation>
    <scope>NUCLEOTIDE SEQUENCE [LARGE SCALE GENOMIC DNA]</scope>
    <source>
        <strain evidence="3 4">CGMCC 4.7111</strain>
    </source>
</reference>
<evidence type="ECO:0000313" key="3">
    <source>
        <dbReference type="EMBL" id="GGN56966.1"/>
    </source>
</evidence>
<keyword evidence="2" id="KW-0472">Membrane</keyword>
<dbReference type="AlphaFoldDB" id="A0A917XYF5"/>
<dbReference type="RefSeq" id="WP_189185372.1">
    <property type="nucleotide sequence ID" value="NZ_BMMM01000002.1"/>
</dbReference>